<dbReference type="PANTHER" id="PTHR43471">
    <property type="entry name" value="ABC TRANSPORTER PERMEASE"/>
    <property type="match status" value="1"/>
</dbReference>
<evidence type="ECO:0000313" key="7">
    <source>
        <dbReference type="EMBL" id="REK71574.1"/>
    </source>
</evidence>
<accession>A0A371P6J2</accession>
<gene>
    <name evidence="7" type="ORF">DX130_21520</name>
</gene>
<evidence type="ECO:0000256" key="5">
    <source>
        <dbReference type="SAM" id="Phobius"/>
    </source>
</evidence>
<evidence type="ECO:0000256" key="2">
    <source>
        <dbReference type="ARBA" id="ARBA00022692"/>
    </source>
</evidence>
<feature type="transmembrane region" description="Helical" evidence="5">
    <location>
        <begin position="51"/>
        <end position="71"/>
    </location>
</feature>
<evidence type="ECO:0000259" key="6">
    <source>
        <dbReference type="Pfam" id="PF12698"/>
    </source>
</evidence>
<evidence type="ECO:0000256" key="3">
    <source>
        <dbReference type="ARBA" id="ARBA00022989"/>
    </source>
</evidence>
<feature type="transmembrane region" description="Helical" evidence="5">
    <location>
        <begin position="92"/>
        <end position="115"/>
    </location>
</feature>
<feature type="transmembrane region" description="Helical" evidence="5">
    <location>
        <begin position="150"/>
        <end position="170"/>
    </location>
</feature>
<comment type="caution">
    <text evidence="7">The sequence shown here is derived from an EMBL/GenBank/DDBJ whole genome shotgun (WGS) entry which is preliminary data.</text>
</comment>
<dbReference type="RefSeq" id="WP_116048872.1">
    <property type="nucleotide sequence ID" value="NZ_QUBQ01000005.1"/>
</dbReference>
<feature type="transmembrane region" description="Helical" evidence="5">
    <location>
        <begin position="21"/>
        <end position="39"/>
    </location>
</feature>
<keyword evidence="3 5" id="KW-1133">Transmembrane helix</keyword>
<comment type="subcellular location">
    <subcellularLocation>
        <location evidence="1">Membrane</location>
        <topology evidence="1">Multi-pass membrane protein</topology>
    </subcellularLocation>
</comment>
<evidence type="ECO:0000256" key="4">
    <source>
        <dbReference type="ARBA" id="ARBA00023136"/>
    </source>
</evidence>
<organism evidence="7 8">
    <name type="scientific">Paenibacillus paeoniae</name>
    <dbReference type="NCBI Taxonomy" id="2292705"/>
    <lineage>
        <taxon>Bacteria</taxon>
        <taxon>Bacillati</taxon>
        <taxon>Bacillota</taxon>
        <taxon>Bacilli</taxon>
        <taxon>Bacillales</taxon>
        <taxon>Paenibacillaceae</taxon>
        <taxon>Paenibacillus</taxon>
    </lineage>
</organism>
<protein>
    <submittedName>
        <fullName evidence="7">ABC transporter permease</fullName>
    </submittedName>
</protein>
<dbReference type="InterPro" id="IPR013525">
    <property type="entry name" value="ABC2_TM"/>
</dbReference>
<reference evidence="7 8" key="1">
    <citation type="submission" date="2018-08" db="EMBL/GenBank/DDBJ databases">
        <title>Paenibacillus sp. M4BSY-1, whole genome shotgun sequence.</title>
        <authorList>
            <person name="Tuo L."/>
        </authorList>
    </citation>
    <scope>NUCLEOTIDE SEQUENCE [LARGE SCALE GENOMIC DNA]</scope>
    <source>
        <strain evidence="7 8">M4BSY-1</strain>
    </source>
</reference>
<evidence type="ECO:0000313" key="8">
    <source>
        <dbReference type="Proteomes" id="UP000261905"/>
    </source>
</evidence>
<feature type="transmembrane region" description="Helical" evidence="5">
    <location>
        <begin position="211"/>
        <end position="229"/>
    </location>
</feature>
<dbReference type="Pfam" id="PF12698">
    <property type="entry name" value="ABC2_membrane_3"/>
    <property type="match status" value="1"/>
</dbReference>
<name>A0A371P6J2_9BACL</name>
<proteinExistence type="predicted"/>
<keyword evidence="8" id="KW-1185">Reference proteome</keyword>
<dbReference type="GO" id="GO:0140359">
    <property type="term" value="F:ABC-type transporter activity"/>
    <property type="evidence" value="ECO:0007669"/>
    <property type="project" value="InterPro"/>
</dbReference>
<dbReference type="EMBL" id="QUBQ01000005">
    <property type="protein sequence ID" value="REK71574.1"/>
    <property type="molecule type" value="Genomic_DNA"/>
</dbReference>
<keyword evidence="2 5" id="KW-0812">Transmembrane</keyword>
<keyword evidence="4 5" id="KW-0472">Membrane</keyword>
<evidence type="ECO:0000256" key="1">
    <source>
        <dbReference type="ARBA" id="ARBA00004141"/>
    </source>
</evidence>
<dbReference type="OrthoDB" id="3182222at2"/>
<feature type="domain" description="ABC-2 type transporter transmembrane" evidence="6">
    <location>
        <begin position="50"/>
        <end position="227"/>
    </location>
</feature>
<sequence>MTFSMKRVTAILQKDYKDISRNLYVTTTLVLPLIMAVIFGRDGKSTLELIYMIINMGLVLVGTYVQASLIAEEKEKNTLRGLMLSPASTLEIFLGKNLLSFIATAVIVTGSILLMNYNPGHVPAVVIALVLSAIFYLGLGTLIGLMTKSVVEASVIIVPVMFVFSFISFMKPFMEKYPILTFIEYLPNMQMLDLAAQAQAGTGFGDVGSNLLIIVGWVVFIHILAVYVYKKRMVEE</sequence>
<dbReference type="GO" id="GO:0016020">
    <property type="term" value="C:membrane"/>
    <property type="evidence" value="ECO:0007669"/>
    <property type="project" value="UniProtKB-SubCell"/>
</dbReference>
<feature type="transmembrane region" description="Helical" evidence="5">
    <location>
        <begin position="121"/>
        <end position="143"/>
    </location>
</feature>
<dbReference type="Proteomes" id="UP000261905">
    <property type="component" value="Unassembled WGS sequence"/>
</dbReference>
<dbReference type="AlphaFoldDB" id="A0A371P6J2"/>
<dbReference type="PANTHER" id="PTHR43471:SF1">
    <property type="entry name" value="ABC TRANSPORTER PERMEASE PROTEIN NOSY-RELATED"/>
    <property type="match status" value="1"/>
</dbReference>